<accession>A0AAU7PPQ8</accession>
<dbReference type="InterPro" id="IPR000577">
    <property type="entry name" value="Carb_kinase_FGGY"/>
</dbReference>
<evidence type="ECO:0000259" key="6">
    <source>
        <dbReference type="Pfam" id="PF02782"/>
    </source>
</evidence>
<dbReference type="InterPro" id="IPR043129">
    <property type="entry name" value="ATPase_NBD"/>
</dbReference>
<dbReference type="PIRSF" id="PIRSF000538">
    <property type="entry name" value="GlpK"/>
    <property type="match status" value="1"/>
</dbReference>
<dbReference type="RefSeq" id="WP_349945692.1">
    <property type="nucleotide sequence ID" value="NZ_CP157940.1"/>
</dbReference>
<evidence type="ECO:0000256" key="1">
    <source>
        <dbReference type="ARBA" id="ARBA00009156"/>
    </source>
</evidence>
<sequence length="512" mass="55871">MIGKKYFMGIDTGTNSSKGVLIDHDCNIIATGTAEHAMTNARPGYYEHDADEDWWEDFCTISRQLIAESQVDPADILAVGASALGADCLPVDEQCRPLRKAILYGIDSRATREMAQLTELYGEEQIKKWYGRPLCSSDVMPKILWIKNNEPLIYEKTYKFITASTFITARLTGNYVVDRFLGLSSFNPLYDRDGVPNPGLCAPICRPGQLAEIKEANEIAGRVTSRAAAETGLKEGTPVITGTDDSGAEAISIGVVAPGKMMIQFGSSIYMILGTKELVDDDRLWREEFIVPGLCDISAGTNAAGSLTKWYRDTLFPDALALEQDGGPDAYQTMLEGVDQIAPGSGGLITLPYFAGERTPINDPLARGCLLGLTLAHTRAHMYRSALESVAFSVNQQLSLMEAHDNVIIDQIFAVGGGVQNPLWMQIVADVTGKEINTPLVTIGACFGDAMMAATAVKHPGFEDFAALTKFIKPGKTYHPDAKNHETYKIYQDIYDRLYPAAAELMHALAEQ</sequence>
<protein>
    <submittedName>
        <fullName evidence="7">FGGY-family carbohydrate kinase</fullName>
        <ecNumber evidence="7">2.7.1.-</ecNumber>
    </submittedName>
</protein>
<dbReference type="InterPro" id="IPR050406">
    <property type="entry name" value="FGGY_Carb_Kinase"/>
</dbReference>
<dbReference type="Gene3D" id="3.30.420.40">
    <property type="match status" value="2"/>
</dbReference>
<dbReference type="AlphaFoldDB" id="A0AAU7PPQ8"/>
<keyword evidence="3 4" id="KW-0418">Kinase</keyword>
<dbReference type="GO" id="GO:0016301">
    <property type="term" value="F:kinase activity"/>
    <property type="evidence" value="ECO:0007669"/>
    <property type="project" value="UniProtKB-KW"/>
</dbReference>
<dbReference type="PANTHER" id="PTHR43095:SF5">
    <property type="entry name" value="XYLULOSE KINASE"/>
    <property type="match status" value="1"/>
</dbReference>
<dbReference type="EMBL" id="CP157940">
    <property type="protein sequence ID" value="XBS53596.1"/>
    <property type="molecule type" value="Genomic_DNA"/>
</dbReference>
<name>A0AAU7PPQ8_9FIRM</name>
<dbReference type="InterPro" id="IPR018483">
    <property type="entry name" value="Carb_kinase_FGGY_CS"/>
</dbReference>
<keyword evidence="2 4" id="KW-0808">Transferase</keyword>
<dbReference type="PANTHER" id="PTHR43095">
    <property type="entry name" value="SUGAR KINASE"/>
    <property type="match status" value="1"/>
</dbReference>
<feature type="domain" description="Carbohydrate kinase FGGY C-terminal" evidence="6">
    <location>
        <begin position="263"/>
        <end position="456"/>
    </location>
</feature>
<dbReference type="GO" id="GO:0005975">
    <property type="term" value="P:carbohydrate metabolic process"/>
    <property type="evidence" value="ECO:0007669"/>
    <property type="project" value="InterPro"/>
</dbReference>
<evidence type="ECO:0000256" key="3">
    <source>
        <dbReference type="ARBA" id="ARBA00022777"/>
    </source>
</evidence>
<dbReference type="Pfam" id="PF02782">
    <property type="entry name" value="FGGY_C"/>
    <property type="match status" value="1"/>
</dbReference>
<evidence type="ECO:0000256" key="2">
    <source>
        <dbReference type="ARBA" id="ARBA00022679"/>
    </source>
</evidence>
<comment type="similarity">
    <text evidence="1 4">Belongs to the FGGY kinase family.</text>
</comment>
<dbReference type="SUPFAM" id="SSF53067">
    <property type="entry name" value="Actin-like ATPase domain"/>
    <property type="match status" value="2"/>
</dbReference>
<dbReference type="InterPro" id="IPR018485">
    <property type="entry name" value="FGGY_C"/>
</dbReference>
<evidence type="ECO:0000259" key="5">
    <source>
        <dbReference type="Pfam" id="PF00370"/>
    </source>
</evidence>
<reference evidence="7" key="1">
    <citation type="submission" date="2024-06" db="EMBL/GenBank/DDBJ databases">
        <title>Lacrimispora cavernae sp. nov., a novel anaerobe isolated from bat guano pile inside a cave.</title>
        <authorList>
            <person name="Miller S.L."/>
            <person name="Lu N."/>
            <person name="King J."/>
            <person name="Sankaranarayanan K."/>
            <person name="Lawson P.A."/>
        </authorList>
    </citation>
    <scope>NUCLEOTIDE SEQUENCE</scope>
    <source>
        <strain evidence="7">BS-2</strain>
    </source>
</reference>
<gene>
    <name evidence="7" type="ORF">ABFV83_17550</name>
</gene>
<dbReference type="PROSITE" id="PS00445">
    <property type="entry name" value="FGGY_KINASES_2"/>
    <property type="match status" value="1"/>
</dbReference>
<evidence type="ECO:0000313" key="7">
    <source>
        <dbReference type="EMBL" id="XBS53596.1"/>
    </source>
</evidence>
<organism evidence="7">
    <name type="scientific">Lacrimispora sp. BS-2</name>
    <dbReference type="NCBI Taxonomy" id="3151850"/>
    <lineage>
        <taxon>Bacteria</taxon>
        <taxon>Bacillati</taxon>
        <taxon>Bacillota</taxon>
        <taxon>Clostridia</taxon>
        <taxon>Lachnospirales</taxon>
        <taxon>Lachnospiraceae</taxon>
        <taxon>Lacrimispora</taxon>
    </lineage>
</organism>
<dbReference type="GO" id="GO:0016773">
    <property type="term" value="F:phosphotransferase activity, alcohol group as acceptor"/>
    <property type="evidence" value="ECO:0007669"/>
    <property type="project" value="InterPro"/>
</dbReference>
<evidence type="ECO:0000256" key="4">
    <source>
        <dbReference type="RuleBase" id="RU003733"/>
    </source>
</evidence>
<dbReference type="CDD" id="cd07804">
    <property type="entry name" value="ASKHA_NBD_FGGY_RrXK-like"/>
    <property type="match status" value="1"/>
</dbReference>
<proteinExistence type="inferred from homology"/>
<feature type="domain" description="Carbohydrate kinase FGGY N-terminal" evidence="5">
    <location>
        <begin position="6"/>
        <end position="248"/>
    </location>
</feature>
<dbReference type="Pfam" id="PF00370">
    <property type="entry name" value="FGGY_N"/>
    <property type="match status" value="1"/>
</dbReference>
<dbReference type="EC" id="2.7.1.-" evidence="7"/>
<dbReference type="InterPro" id="IPR018484">
    <property type="entry name" value="FGGY_N"/>
</dbReference>